<keyword evidence="3" id="KW-1185">Reference proteome</keyword>
<gene>
    <name evidence="2" type="ORF">SM116_08500</name>
</gene>
<evidence type="ECO:0000256" key="1">
    <source>
        <dbReference type="SAM" id="MobiDB-lite"/>
    </source>
</evidence>
<evidence type="ECO:0000313" key="2">
    <source>
        <dbReference type="EMBL" id="WPR91303.1"/>
    </source>
</evidence>
<organism evidence="2 3">
    <name type="scientific">Microbacterium rhizosphaerae</name>
    <dbReference type="NCBI Taxonomy" id="1678237"/>
    <lineage>
        <taxon>Bacteria</taxon>
        <taxon>Bacillati</taxon>
        <taxon>Actinomycetota</taxon>
        <taxon>Actinomycetes</taxon>
        <taxon>Micrococcales</taxon>
        <taxon>Microbacteriaceae</taxon>
        <taxon>Microbacterium</taxon>
    </lineage>
</organism>
<feature type="region of interest" description="Disordered" evidence="1">
    <location>
        <begin position="37"/>
        <end position="68"/>
    </location>
</feature>
<dbReference type="RefSeq" id="WP_320944004.1">
    <property type="nucleotide sequence ID" value="NZ_BAABEU010000007.1"/>
</dbReference>
<dbReference type="Proteomes" id="UP001323798">
    <property type="component" value="Chromosome"/>
</dbReference>
<proteinExistence type="predicted"/>
<accession>A0ABZ0SRJ8</accession>
<protein>
    <recommendedName>
        <fullName evidence="4">Secreted protein</fullName>
    </recommendedName>
</protein>
<evidence type="ECO:0000313" key="3">
    <source>
        <dbReference type="Proteomes" id="UP001323798"/>
    </source>
</evidence>
<reference evidence="2 3" key="1">
    <citation type="submission" date="2023-11" db="EMBL/GenBank/DDBJ databases">
        <title>Genome sequence of Microbacterium rhizosphaerae KACC 19337.</title>
        <authorList>
            <person name="Choi H."/>
            <person name="Kim S."/>
            <person name="Kim Y."/>
            <person name="Kwon S.-W."/>
            <person name="Heo J."/>
        </authorList>
    </citation>
    <scope>NUCLEOTIDE SEQUENCE [LARGE SCALE GENOMIC DNA]</scope>
    <source>
        <strain evidence="2 3">KACC 19337</strain>
    </source>
</reference>
<dbReference type="EMBL" id="CP139368">
    <property type="protein sequence ID" value="WPR91303.1"/>
    <property type="molecule type" value="Genomic_DNA"/>
</dbReference>
<sequence length="217" mass="23404">MHAPFRRRTALITSIAAGVVLALLIGVGAYGLLRGPASAHESTNPRPTATLTPAAAPIRNPRPLPRSYDPEAFAREAAQALFTWDTRSPASTSEWEQAIVDAADPEEADGLAADVRAYLPTIEQWEQLRTYGTRQWLTIDTARVPHAWTTAVAQAAAGQLPPGATAYTIVGTRHRAGTWGDQPAETETRVTFTVFIACPGTACCRLLRFSRLDASLQ</sequence>
<name>A0ABZ0SRJ8_9MICO</name>
<feature type="compositionally biased region" description="Low complexity" evidence="1">
    <location>
        <begin position="44"/>
        <end position="57"/>
    </location>
</feature>
<evidence type="ECO:0008006" key="4">
    <source>
        <dbReference type="Google" id="ProtNLM"/>
    </source>
</evidence>